<organism evidence="1 2">
    <name type="scientific">Candidatus Aramenus sulfurataquae</name>
    <dbReference type="NCBI Taxonomy" id="1326980"/>
    <lineage>
        <taxon>Archaea</taxon>
        <taxon>Thermoproteota</taxon>
        <taxon>Thermoprotei</taxon>
        <taxon>Sulfolobales</taxon>
        <taxon>Sulfolobaceae</taxon>
        <taxon>Candidatus Aramenus</taxon>
    </lineage>
</organism>
<gene>
    <name evidence="1" type="ORF">ASUL_09409</name>
</gene>
<comment type="caution">
    <text evidence="1">The sequence shown here is derived from an EMBL/GenBank/DDBJ whole genome shotgun (WGS) entry which is preliminary data.</text>
</comment>
<dbReference type="EMBL" id="ASRH01000021">
    <property type="protein sequence ID" value="EWG06472.1"/>
    <property type="molecule type" value="Genomic_DNA"/>
</dbReference>
<reference evidence="1 2" key="1">
    <citation type="journal article" date="2014" name="Genome Announc.">
        <title>Draft Genome Sequence of the Sulfolobales Archaeon AZ1, Obtained through Metagenomic Analysis of a Mexican Hot Spring.</title>
        <authorList>
            <person name="Servin-Garciduenas L.E."/>
            <person name="Martinez-Romero E."/>
        </authorList>
    </citation>
    <scope>NUCLEOTIDE SEQUENCE [LARGE SCALE GENOMIC DNA]</scope>
    <source>
        <strain evidence="1">AZ1-illumnia</strain>
    </source>
</reference>
<dbReference type="Proteomes" id="UP000054284">
    <property type="component" value="Unassembled WGS sequence"/>
</dbReference>
<name>W7KV30_9CREN</name>
<sequence length="64" mass="7026">MEYGENGKPKRGERNHTPIIVAIKSLFLSFMAASAMDIEEVRRTRAINTANPARPNASTAKAPK</sequence>
<evidence type="ECO:0000313" key="2">
    <source>
        <dbReference type="Proteomes" id="UP000054284"/>
    </source>
</evidence>
<accession>W7KV30</accession>
<proteinExistence type="predicted"/>
<evidence type="ECO:0000313" key="1">
    <source>
        <dbReference type="EMBL" id="EWG06472.1"/>
    </source>
</evidence>
<keyword evidence="2" id="KW-1185">Reference proteome</keyword>
<protein>
    <submittedName>
        <fullName evidence="1">Uncharacterized protein</fullName>
    </submittedName>
</protein>
<dbReference type="AlphaFoldDB" id="W7KV30"/>